<dbReference type="Pfam" id="PF00078">
    <property type="entry name" value="RVT_1"/>
    <property type="match status" value="1"/>
</dbReference>
<reference evidence="2 3" key="1">
    <citation type="journal article" date="2014" name="Proc. Natl. Acad. Sci. U.S.A.">
        <title>Trajectory and genomic determinants of fungal-pathogen speciation and host adaptation.</title>
        <authorList>
            <person name="Hu X."/>
            <person name="Xiao G."/>
            <person name="Zheng P."/>
            <person name="Shang Y."/>
            <person name="Su Y."/>
            <person name="Zhang X."/>
            <person name="Liu X."/>
            <person name="Zhan S."/>
            <person name="St Leger R.J."/>
            <person name="Wang C."/>
        </authorList>
    </citation>
    <scope>NUCLEOTIDE SEQUENCE [LARGE SCALE GENOMIC DNA]</scope>
    <source>
        <strain evidence="2 3">ARSEF 549</strain>
    </source>
</reference>
<dbReference type="VEuPathDB" id="FungiDB:MAN_10759"/>
<dbReference type="EMBL" id="AZNF01000030">
    <property type="protein sequence ID" value="KID59347.1"/>
    <property type="molecule type" value="Genomic_DNA"/>
</dbReference>
<protein>
    <submittedName>
        <fullName evidence="2">Reverse transcriptase</fullName>
    </submittedName>
</protein>
<keyword evidence="2" id="KW-0548">Nucleotidyltransferase</keyword>
<dbReference type="AlphaFoldDB" id="A0A0B4EU95"/>
<name>A0A0B4EU95_METAF</name>
<keyword evidence="3" id="KW-1185">Reference proteome</keyword>
<gene>
    <name evidence="2" type="ORF">MAN_10759</name>
</gene>
<accession>A0A0B4EU95</accession>
<feature type="domain" description="Reverse transcriptase" evidence="1">
    <location>
        <begin position="99"/>
        <end position="220"/>
    </location>
</feature>
<keyword evidence="2" id="KW-0695">RNA-directed DNA polymerase</keyword>
<evidence type="ECO:0000313" key="3">
    <source>
        <dbReference type="Proteomes" id="UP000031186"/>
    </source>
</evidence>
<sequence length="449" mass="51008">MLDTFFPPLPEVIEEEGDRPQRRAAVKMPNITLEEIERQLFAAKSWKAPGEDGLPTMVWKQVWPVVKQRILSLFRASLGEGELPDQWRHAKIVPLKKPNKGDYSVSRAWRPISLLYTLGKILESVVAERISHAVETYGLLPTNHFGARKQRSAEQALMLLQEQIYAAWRGRRILSLVTFDVKGAYNGVCKERLIQRMRASGIPEGLLRWVRAFCLNRTATIQKTAIIHFTRKAHKSDSQPFTIRGRLVQPKTHVKVLGVMMDSGLKYKEHIARAANKGLEAAMELRRLKGVTPATARQLFTSMVVPAVDYASNVWMHACDYRRAGPIHRVQRVGAQAIVGTFLTVATSVAEAEAHIASAQEQFWRRAIKLWTDIHTLPTTNPLRNATSCIRKFRRYHRSPFYQVATALNEIPMEELETINAFTLAPWVGRARVMLADEDRRGKSLLKVP</sequence>
<keyword evidence="2" id="KW-0808">Transferase</keyword>
<dbReference type="InterPro" id="IPR000477">
    <property type="entry name" value="RT_dom"/>
</dbReference>
<feature type="non-terminal residue" evidence="2">
    <location>
        <position position="1"/>
    </location>
</feature>
<evidence type="ECO:0000313" key="2">
    <source>
        <dbReference type="EMBL" id="KID59347.1"/>
    </source>
</evidence>
<comment type="caution">
    <text evidence="2">The sequence shown here is derived from an EMBL/GenBank/DDBJ whole genome shotgun (WGS) entry which is preliminary data.</text>
</comment>
<proteinExistence type="predicted"/>
<dbReference type="CDD" id="cd01650">
    <property type="entry name" value="RT_nLTR_like"/>
    <property type="match status" value="1"/>
</dbReference>
<dbReference type="Proteomes" id="UP000031186">
    <property type="component" value="Unassembled WGS sequence"/>
</dbReference>
<dbReference type="PANTHER" id="PTHR33481:SF1">
    <property type="entry name" value="ENDONUCLEASE_EXONUCLEASE_PHOSPHATASE DOMAIN-CONTAINING PROTEIN-RELATED"/>
    <property type="match status" value="1"/>
</dbReference>
<dbReference type="PANTHER" id="PTHR33481">
    <property type="entry name" value="REVERSE TRANSCRIPTASE"/>
    <property type="match status" value="1"/>
</dbReference>
<dbReference type="HOGENOM" id="CLU_000680_23_5_1"/>
<evidence type="ECO:0000259" key="1">
    <source>
        <dbReference type="Pfam" id="PF00078"/>
    </source>
</evidence>
<dbReference type="GO" id="GO:0003964">
    <property type="term" value="F:RNA-directed DNA polymerase activity"/>
    <property type="evidence" value="ECO:0007669"/>
    <property type="project" value="UniProtKB-KW"/>
</dbReference>
<dbReference type="OrthoDB" id="4939572at2759"/>
<organism evidence="2 3">
    <name type="scientific">Metarhizium anisopliae (strain ARSEF 549)</name>
    <dbReference type="NCBI Taxonomy" id="3151832"/>
    <lineage>
        <taxon>Eukaryota</taxon>
        <taxon>Fungi</taxon>
        <taxon>Dikarya</taxon>
        <taxon>Ascomycota</taxon>
        <taxon>Pezizomycotina</taxon>
        <taxon>Sordariomycetes</taxon>
        <taxon>Hypocreomycetidae</taxon>
        <taxon>Hypocreales</taxon>
        <taxon>Clavicipitaceae</taxon>
        <taxon>Metarhizium</taxon>
    </lineage>
</organism>